<feature type="coiled-coil region" evidence="3">
    <location>
        <begin position="391"/>
        <end position="418"/>
    </location>
</feature>
<dbReference type="Gene3D" id="3.30.300.30">
    <property type="match status" value="2"/>
</dbReference>
<evidence type="ECO:0000256" key="2">
    <source>
        <dbReference type="ARBA" id="ARBA00022553"/>
    </source>
</evidence>
<dbReference type="InterPro" id="IPR042099">
    <property type="entry name" value="ANL_N_sf"/>
</dbReference>
<dbReference type="Gene3D" id="3.30.559.10">
    <property type="entry name" value="Chloramphenicol acetyltransferase-like domain"/>
    <property type="match status" value="1"/>
</dbReference>
<dbReference type="FunFam" id="3.30.300.30:FF:000015">
    <property type="entry name" value="Nonribosomal peptide synthase SidD"/>
    <property type="match status" value="1"/>
</dbReference>
<dbReference type="SUPFAM" id="SSF52777">
    <property type="entry name" value="CoA-dependent acyltransferases"/>
    <property type="match status" value="2"/>
</dbReference>
<dbReference type="Pfam" id="PF00550">
    <property type="entry name" value="PP-binding"/>
    <property type="match status" value="2"/>
</dbReference>
<dbReference type="InterPro" id="IPR000873">
    <property type="entry name" value="AMP-dep_synth/lig_dom"/>
</dbReference>
<protein>
    <submittedName>
        <fullName evidence="5">Amino acid adenylation domain-containing protein</fullName>
        <ecNumber evidence="5">6.3.2.26</ecNumber>
    </submittedName>
</protein>
<dbReference type="Gene3D" id="3.30.559.30">
    <property type="entry name" value="Nonribosomal peptide synthetase, condensation domain"/>
    <property type="match status" value="1"/>
</dbReference>
<dbReference type="SUPFAM" id="SSF56801">
    <property type="entry name" value="Acetyl-CoA synthetase-like"/>
    <property type="match status" value="2"/>
</dbReference>
<keyword evidence="1" id="KW-0596">Phosphopantetheine</keyword>
<dbReference type="GO" id="GO:0005737">
    <property type="term" value="C:cytoplasm"/>
    <property type="evidence" value="ECO:0007669"/>
    <property type="project" value="TreeGrafter"/>
</dbReference>
<dbReference type="GO" id="GO:0050564">
    <property type="term" value="F:N-(5-amino-5-carboxypentanoyl)-L-cysteinyl-D-valine synthase activity"/>
    <property type="evidence" value="ECO:0007669"/>
    <property type="project" value="UniProtKB-EC"/>
</dbReference>
<dbReference type="PROSITE" id="PS00455">
    <property type="entry name" value="AMP_BINDING"/>
    <property type="match status" value="2"/>
</dbReference>
<dbReference type="InterPro" id="IPR025110">
    <property type="entry name" value="AMP-bd_C"/>
</dbReference>
<reference evidence="5" key="1">
    <citation type="journal article" date="2011" name="J. Bacteriol.">
        <title>Genome Sequence of an Erwinia amylovora Strain with Pathogenicity Restricted to Rubus Plants.</title>
        <authorList>
            <person name="Powney R."/>
            <person name="Smits T.H."/>
            <person name="Sawbridge T."/>
            <person name="Frey B."/>
            <person name="Blom J."/>
            <person name="Frey J.E."/>
            <person name="Plummer K.M."/>
            <person name="Beer S.V."/>
            <person name="Luck J."/>
            <person name="Duffy B."/>
            <person name="Rodoni B."/>
        </authorList>
    </citation>
    <scope>NUCLEOTIDE SEQUENCE</scope>
    <source>
        <strain evidence="5">ATCC BAA-2158</strain>
    </source>
</reference>
<feature type="domain" description="Carrier" evidence="4">
    <location>
        <begin position="1507"/>
        <end position="1583"/>
    </location>
</feature>
<dbReference type="GO" id="GO:0044550">
    <property type="term" value="P:secondary metabolite biosynthetic process"/>
    <property type="evidence" value="ECO:0007669"/>
    <property type="project" value="TreeGrafter"/>
</dbReference>
<dbReference type="GO" id="GO:0031177">
    <property type="term" value="F:phosphopantetheine binding"/>
    <property type="evidence" value="ECO:0007669"/>
    <property type="project" value="InterPro"/>
</dbReference>
<name>E5B8A5_ERWAM</name>
<dbReference type="InterPro" id="IPR009081">
    <property type="entry name" value="PP-bd_ACP"/>
</dbReference>
<dbReference type="InterPro" id="IPR045851">
    <property type="entry name" value="AMP-bd_C_sf"/>
</dbReference>
<dbReference type="SMART" id="SM00823">
    <property type="entry name" value="PKS_PP"/>
    <property type="match status" value="2"/>
</dbReference>
<dbReference type="SUPFAM" id="SSF47336">
    <property type="entry name" value="ACP-like"/>
    <property type="match status" value="2"/>
</dbReference>
<accession>E5B8A5</accession>
<evidence type="ECO:0000259" key="4">
    <source>
        <dbReference type="PROSITE" id="PS50075"/>
    </source>
</evidence>
<evidence type="ECO:0000313" key="5">
    <source>
        <dbReference type="EMBL" id="CBX81710.1"/>
    </source>
</evidence>
<dbReference type="InterPro" id="IPR036736">
    <property type="entry name" value="ACP-like_sf"/>
</dbReference>
<evidence type="ECO:0000256" key="3">
    <source>
        <dbReference type="SAM" id="Coils"/>
    </source>
</evidence>
<keyword evidence="3" id="KW-0175">Coiled coil</keyword>
<dbReference type="InterPro" id="IPR020806">
    <property type="entry name" value="PKS_PP-bd"/>
</dbReference>
<dbReference type="InterPro" id="IPR023213">
    <property type="entry name" value="CAT-like_dom_sf"/>
</dbReference>
<dbReference type="Gene3D" id="3.40.50.12780">
    <property type="entry name" value="N-terminal domain of ligase-like"/>
    <property type="match status" value="2"/>
</dbReference>
<dbReference type="EMBL" id="FR719195">
    <property type="protein sequence ID" value="CBX81710.1"/>
    <property type="molecule type" value="Genomic_DNA"/>
</dbReference>
<dbReference type="GO" id="GO:0043041">
    <property type="term" value="P:amino acid activation for nonribosomal peptide biosynthetic process"/>
    <property type="evidence" value="ECO:0007669"/>
    <property type="project" value="TreeGrafter"/>
</dbReference>
<proteinExistence type="predicted"/>
<dbReference type="Pfam" id="PF00668">
    <property type="entry name" value="Condensation"/>
    <property type="match status" value="1"/>
</dbReference>
<dbReference type="InterPro" id="IPR020845">
    <property type="entry name" value="AMP-binding_CS"/>
</dbReference>
<dbReference type="Pfam" id="PF13193">
    <property type="entry name" value="AMP-binding_C"/>
    <property type="match status" value="1"/>
</dbReference>
<dbReference type="PANTHER" id="PTHR45527">
    <property type="entry name" value="NONRIBOSOMAL PEPTIDE SYNTHETASE"/>
    <property type="match status" value="1"/>
</dbReference>
<dbReference type="Gene3D" id="1.10.1200.10">
    <property type="entry name" value="ACP-like"/>
    <property type="match status" value="2"/>
</dbReference>
<evidence type="ECO:0000256" key="1">
    <source>
        <dbReference type="ARBA" id="ARBA00022450"/>
    </source>
</evidence>
<dbReference type="NCBIfam" id="TIGR01733">
    <property type="entry name" value="AA-adenyl-dom"/>
    <property type="match status" value="2"/>
</dbReference>
<dbReference type="InterPro" id="IPR010071">
    <property type="entry name" value="AA_adenyl_dom"/>
</dbReference>
<sequence length="1588" mass="176613">MNRSIINRVLDYARRQPDAPAIYWQHNVLSYQQLQQRVMTLAERFRQIRRPGPIAVHLSRTPDLIATLLAVWCSGRTFVALDAKHPVERRRLIIAESAPAAMVYDSPPPQTEECQLWHISELLEKSPPDDEIYPACTADDTAYLLYTSGSTGKPKGIAIGHHSVEALVDWAMAFYTPAQLNCVLASTTITFDLAIFEIFVPLATGKSLYLVDSALDLLNGQEDDSALTLINTVPSVARELVRARAIPAGVTTVNLAGEALHWKLVNDIYQSSQVACVCNLWGPSEDTTYSTAYRSLRDDERPESGPVPIGWSITGSAAFIMNDALQPVSCGESGEICLTGTGLAQCYHGNPELTAERFPLINGPDGHTLRMYRTGDWGRQDRDGMLHFHGRIDFQVKIRGYRIELEELEQALLTLDEVREAAVIVHMQQEQHKLVAVLVKTDEEYSDSVLIQRCQCRLQAILPPYMMPHAWNIYLSALPRTTSGKICRRTLNVEYSQNLQGQREPSLSPVMQIIAEALGGTPEKSATFLAQGGDSLSAVRLQTMLRTRLGKSPSLEVILSSALTIEALEQQITALPEIGPTLIHQQLEAQRLSAIEYRMFKVYKTHREPACYNIGLILRFDTDVDVPRLRQALLTALPQSRALSCYIEPDEQGACYRPASADAIWNQETGVDLADRQRRFFARPFRLESEPPVQALWLDGERQDGVLLLSVAHTAVDGLGLRALLRNISSLYRDRQYSIPTSPCLYQPAETHRQAALAYWQHQLAGFQAVPPWPQGLDNLSDGAVSWTLSRDEHRQLASYCRENGVTLPVLLMATLCITLQRLSGCPDLVIATPVANRQQPGVQDYVANMTNSLPLRCRLHEDSATREAIAQIQQQLNCGLAWQDVSIDWVVENLLDVADKEAIFNTIFSYMDFLRDVGTPFGLPAHCDFYQPEKAKAPLVVSAIVTGDSALRMVFEYQGDKLHPAWVNTLSQLFMQLLNQRSAMGNTLLHQLSSIPLQQQPLLQRIRESKPVATAASLVAWLAASAEKFADRTAIQDCASAVTYAQLWRESEKLAAGLQVYGVKPGEAVGVKMEKSWRLIAVLCAILRTGAFYVPLDPRNPAERNQYISQHSGVFLVVVDDDITAKGALSVGYASLLCSDHVLTPVQVSADDLAYIIFTSGTTGQPKGVTITHHNVCRLFSACHQWGAFSEQDSWTLFHSYAFDFSVWEIFGALLYGGRLVIVPPALTTDMLGFASLLDQQRISVLSLTPTAFRNFIGTVDALNHRPRMIIFGGEAIRSADVQPWWQIYGLEETRLINMYGITEITVHATVHKMSPDDSMSCIGKPLADTGIVLRDERGLPCPVGVPGELCIRGGGVSHGYFAAPELNRQRFGALAELGPRYYFSGDLAVIDGAGRLNYLGRQDKQVKINGHRIELDEISGALRQMPCIKACLVKVVTIDCGTRMLVAWYVAEQDIEPQALVRHLMQKLPVWAIPEKLLRIPALPLTINGKIDESQLTEPSDTLNTAETYCQQPVKHIWQQILGHEMLHDDLPFFEAGGTSIKAALLVQYLNRLLEQPAVSLLDIFRHPCIRDQQRLVDQLLARETI</sequence>
<dbReference type="PANTHER" id="PTHR45527:SF1">
    <property type="entry name" value="FATTY ACID SYNTHASE"/>
    <property type="match status" value="1"/>
</dbReference>
<dbReference type="Pfam" id="PF00501">
    <property type="entry name" value="AMP-binding"/>
    <property type="match status" value="2"/>
</dbReference>
<dbReference type="InterPro" id="IPR001242">
    <property type="entry name" value="Condensation_dom"/>
</dbReference>
<dbReference type="EC" id="6.3.2.26" evidence="5"/>
<gene>
    <name evidence="5" type="primary">eppT</name>
    <name evidence="5" type="ORF">EAIL5_2890</name>
</gene>
<dbReference type="NCBIfam" id="NF003417">
    <property type="entry name" value="PRK04813.1"/>
    <property type="match status" value="2"/>
</dbReference>
<dbReference type="PROSITE" id="PS50075">
    <property type="entry name" value="CARRIER"/>
    <property type="match status" value="2"/>
</dbReference>
<feature type="domain" description="Carrier" evidence="4">
    <location>
        <begin position="501"/>
        <end position="576"/>
    </location>
</feature>
<keyword evidence="5" id="KW-0436">Ligase</keyword>
<keyword evidence="2" id="KW-0597">Phosphoprotein</keyword>
<organism evidence="5">
    <name type="scientific">Erwinia amylovora ATCC BAA-2158</name>
    <dbReference type="NCBI Taxonomy" id="889211"/>
    <lineage>
        <taxon>Bacteria</taxon>
        <taxon>Pseudomonadati</taxon>
        <taxon>Pseudomonadota</taxon>
        <taxon>Gammaproteobacteria</taxon>
        <taxon>Enterobacterales</taxon>
        <taxon>Erwiniaceae</taxon>
        <taxon>Erwinia</taxon>
    </lineage>
</organism>